<dbReference type="Proteomes" id="UP000478052">
    <property type="component" value="Unassembled WGS sequence"/>
</dbReference>
<dbReference type="EMBL" id="VUJU01000479">
    <property type="protein sequence ID" value="KAF0770139.1"/>
    <property type="molecule type" value="Genomic_DNA"/>
</dbReference>
<dbReference type="AlphaFoldDB" id="A0A6G0ZHY3"/>
<proteinExistence type="predicted"/>
<evidence type="ECO:0000313" key="1">
    <source>
        <dbReference type="EMBL" id="KAF0770139.1"/>
    </source>
</evidence>
<name>A0A6G0ZHY3_APHCR</name>
<accession>A0A6G0ZHY3</accession>
<organism evidence="1 2">
    <name type="scientific">Aphis craccivora</name>
    <name type="common">Cowpea aphid</name>
    <dbReference type="NCBI Taxonomy" id="307492"/>
    <lineage>
        <taxon>Eukaryota</taxon>
        <taxon>Metazoa</taxon>
        <taxon>Ecdysozoa</taxon>
        <taxon>Arthropoda</taxon>
        <taxon>Hexapoda</taxon>
        <taxon>Insecta</taxon>
        <taxon>Pterygota</taxon>
        <taxon>Neoptera</taxon>
        <taxon>Paraneoptera</taxon>
        <taxon>Hemiptera</taxon>
        <taxon>Sternorrhyncha</taxon>
        <taxon>Aphidomorpha</taxon>
        <taxon>Aphidoidea</taxon>
        <taxon>Aphididae</taxon>
        <taxon>Aphidini</taxon>
        <taxon>Aphis</taxon>
        <taxon>Aphis</taxon>
    </lineage>
</organism>
<dbReference type="OrthoDB" id="6606021at2759"/>
<gene>
    <name evidence="1" type="ORF">FWK35_00019821</name>
</gene>
<evidence type="ECO:0000313" key="2">
    <source>
        <dbReference type="Proteomes" id="UP000478052"/>
    </source>
</evidence>
<protein>
    <submittedName>
        <fullName evidence="1">Uncharacterized protein</fullName>
    </submittedName>
</protein>
<sequence>MPDLSFGLQGTMRRTYLTRNIRDGGRLYWVCVAQPTVDGLQVAVLKVFDPDTITKYTSKPPNMVFRVRTMSHTGWPRQRGRSRSVCWDRMMLDRMSGILADSKYRERGLNTLYTPPWCTAYVRKEMQYEAVISWNPVSL</sequence>
<comment type="caution">
    <text evidence="1">The sequence shown here is derived from an EMBL/GenBank/DDBJ whole genome shotgun (WGS) entry which is preliminary data.</text>
</comment>
<keyword evidence="2" id="KW-1185">Reference proteome</keyword>
<reference evidence="1 2" key="1">
    <citation type="submission" date="2019-08" db="EMBL/GenBank/DDBJ databases">
        <title>Whole genome of Aphis craccivora.</title>
        <authorList>
            <person name="Voronova N.V."/>
            <person name="Shulinski R.S."/>
            <person name="Bandarenka Y.V."/>
            <person name="Zhorov D.G."/>
            <person name="Warner D."/>
        </authorList>
    </citation>
    <scope>NUCLEOTIDE SEQUENCE [LARGE SCALE GENOMIC DNA]</scope>
    <source>
        <strain evidence="1">180601</strain>
        <tissue evidence="1">Whole Body</tissue>
    </source>
</reference>